<gene>
    <name evidence="8" type="ORF">RGQ13_04855</name>
</gene>
<feature type="transmembrane region" description="Helical" evidence="6">
    <location>
        <begin position="262"/>
        <end position="281"/>
    </location>
</feature>
<feature type="transmembrane region" description="Helical" evidence="6">
    <location>
        <begin position="117"/>
        <end position="135"/>
    </location>
</feature>
<evidence type="ECO:0000256" key="3">
    <source>
        <dbReference type="ARBA" id="ARBA00022692"/>
    </source>
</evidence>
<feature type="transmembrane region" description="Helical" evidence="6">
    <location>
        <begin position="90"/>
        <end position="111"/>
    </location>
</feature>
<evidence type="ECO:0000259" key="7">
    <source>
        <dbReference type="Pfam" id="PF00482"/>
    </source>
</evidence>
<keyword evidence="2" id="KW-1003">Cell membrane</keyword>
<dbReference type="InterPro" id="IPR018076">
    <property type="entry name" value="T2SS_GspF_dom"/>
</dbReference>
<dbReference type="Gene3D" id="1.20.81.30">
    <property type="entry name" value="Type II secretion system (T2SS), domain F"/>
    <property type="match status" value="1"/>
</dbReference>
<organism evidence="8 9">
    <name type="scientific">Thalassotalea psychrophila</name>
    <dbReference type="NCBI Taxonomy" id="3065647"/>
    <lineage>
        <taxon>Bacteria</taxon>
        <taxon>Pseudomonadati</taxon>
        <taxon>Pseudomonadota</taxon>
        <taxon>Gammaproteobacteria</taxon>
        <taxon>Alteromonadales</taxon>
        <taxon>Colwelliaceae</taxon>
        <taxon>Thalassotalea</taxon>
    </lineage>
</organism>
<evidence type="ECO:0000256" key="4">
    <source>
        <dbReference type="ARBA" id="ARBA00022989"/>
    </source>
</evidence>
<protein>
    <submittedName>
        <fullName evidence="8">Type II secretion system F family protein</fullName>
    </submittedName>
</protein>
<dbReference type="PANTHER" id="PTHR35007">
    <property type="entry name" value="INTEGRAL MEMBRANE PROTEIN-RELATED"/>
    <property type="match status" value="1"/>
</dbReference>
<keyword evidence="3 6" id="KW-0812">Transmembrane</keyword>
<dbReference type="PANTHER" id="PTHR35007:SF1">
    <property type="entry name" value="PILUS ASSEMBLY PROTEIN"/>
    <property type="match status" value="1"/>
</dbReference>
<dbReference type="EMBL" id="CP134145">
    <property type="protein sequence ID" value="WNC73326.1"/>
    <property type="molecule type" value="Genomic_DNA"/>
</dbReference>
<comment type="subcellular location">
    <subcellularLocation>
        <location evidence="1">Cell membrane</location>
        <topology evidence="1">Multi-pass membrane protein</topology>
    </subcellularLocation>
</comment>
<keyword evidence="4 6" id="KW-1133">Transmembrane helix</keyword>
<proteinExistence type="predicted"/>
<evidence type="ECO:0000256" key="2">
    <source>
        <dbReference type="ARBA" id="ARBA00022475"/>
    </source>
</evidence>
<reference evidence="9" key="1">
    <citation type="submission" date="2023-09" db="EMBL/GenBank/DDBJ databases">
        <authorList>
            <person name="Li S."/>
            <person name="Li X."/>
            <person name="Zhang C."/>
            <person name="Zhao Z."/>
        </authorList>
    </citation>
    <scope>NUCLEOTIDE SEQUENCE [LARGE SCALE GENOMIC DNA]</scope>
    <source>
        <strain evidence="9">SQ149</strain>
    </source>
</reference>
<keyword evidence="5 6" id="KW-0472">Membrane</keyword>
<sequence>MSNELTFLLLVFGAVLFMSQTLFVSVYNPQRSKTKQLKKHLEELAIKDPHQVDLVLNQRLSKLNPIFIEIEKIGFVEGLSYKLEMSGSKLFGHQYILLMVLVSVIVAPLVWNLTLDPFFILISVFLVIGVFQLKLKRDIANRLEKIETQFPESLDVLKRGLQAGYAFSEALKLVCEETEGELAVEFDLMFKQINFGNDIKTALLTFVHRVPTTSAMAFASAVSIQKETGGNLAEKIETLSRVIRQRFKFQRRVKTLSAEGRLSAWVLVLTPFALFAFLYMSSPDYVSELFTSPEGISLLKWGGLGMVVGTIWISKLINIEY</sequence>
<feature type="transmembrane region" description="Helical" evidence="6">
    <location>
        <begin position="301"/>
        <end position="319"/>
    </location>
</feature>
<accession>A0ABY9TXS5</accession>
<feature type="transmembrane region" description="Helical" evidence="6">
    <location>
        <begin position="6"/>
        <end position="27"/>
    </location>
</feature>
<evidence type="ECO:0000313" key="8">
    <source>
        <dbReference type="EMBL" id="WNC73326.1"/>
    </source>
</evidence>
<dbReference type="RefSeq" id="WP_348392438.1">
    <property type="nucleotide sequence ID" value="NZ_CP134145.1"/>
</dbReference>
<evidence type="ECO:0000256" key="1">
    <source>
        <dbReference type="ARBA" id="ARBA00004651"/>
    </source>
</evidence>
<evidence type="ECO:0000256" key="6">
    <source>
        <dbReference type="SAM" id="Phobius"/>
    </source>
</evidence>
<keyword evidence="9" id="KW-1185">Reference proteome</keyword>
<dbReference type="InterPro" id="IPR042094">
    <property type="entry name" value="T2SS_GspF_sf"/>
</dbReference>
<evidence type="ECO:0000313" key="9">
    <source>
        <dbReference type="Proteomes" id="UP001258994"/>
    </source>
</evidence>
<evidence type="ECO:0000256" key="5">
    <source>
        <dbReference type="ARBA" id="ARBA00023136"/>
    </source>
</evidence>
<dbReference type="Pfam" id="PF00482">
    <property type="entry name" value="T2SSF"/>
    <property type="match status" value="1"/>
</dbReference>
<dbReference type="Proteomes" id="UP001258994">
    <property type="component" value="Chromosome"/>
</dbReference>
<name>A0ABY9TXS5_9GAMM</name>
<feature type="domain" description="Type II secretion system protein GspF" evidence="7">
    <location>
        <begin position="155"/>
        <end position="279"/>
    </location>
</feature>